<dbReference type="AlphaFoldDB" id="A0A7G9YNN7"/>
<evidence type="ECO:0000256" key="10">
    <source>
        <dbReference type="ARBA" id="ARBA00023065"/>
    </source>
</evidence>
<evidence type="ECO:0000256" key="2">
    <source>
        <dbReference type="ARBA" id="ARBA00009137"/>
    </source>
</evidence>
<name>A0A7G9YNN7_9EURY</name>
<gene>
    <name evidence="13" type="ORF">AIHMFPNM_00022</name>
</gene>
<feature type="transmembrane region" description="Helical" evidence="12">
    <location>
        <begin position="12"/>
        <end position="31"/>
    </location>
</feature>
<feature type="transmembrane region" description="Helical" evidence="12">
    <location>
        <begin position="225"/>
        <end position="249"/>
    </location>
</feature>
<evidence type="ECO:0000256" key="3">
    <source>
        <dbReference type="ARBA" id="ARBA00022448"/>
    </source>
</evidence>
<keyword evidence="4" id="KW-1003">Cell membrane</keyword>
<evidence type="ECO:0000256" key="5">
    <source>
        <dbReference type="ARBA" id="ARBA00022519"/>
    </source>
</evidence>
<protein>
    <recommendedName>
        <fullName evidence="14">Potassium transporter</fullName>
    </recommendedName>
</protein>
<dbReference type="InterPro" id="IPR004772">
    <property type="entry name" value="TrkH"/>
</dbReference>
<keyword evidence="5" id="KW-0997">Cell inner membrane</keyword>
<evidence type="ECO:0000256" key="9">
    <source>
        <dbReference type="ARBA" id="ARBA00022989"/>
    </source>
</evidence>
<keyword evidence="10" id="KW-0406">Ion transport</keyword>
<dbReference type="EMBL" id="MT631384">
    <property type="protein sequence ID" value="QNO49621.1"/>
    <property type="molecule type" value="Genomic_DNA"/>
</dbReference>
<dbReference type="InterPro" id="IPR003445">
    <property type="entry name" value="Cat_transpt"/>
</dbReference>
<feature type="transmembrane region" description="Helical" evidence="12">
    <location>
        <begin position="447"/>
        <end position="468"/>
    </location>
</feature>
<evidence type="ECO:0000256" key="8">
    <source>
        <dbReference type="ARBA" id="ARBA00022958"/>
    </source>
</evidence>
<evidence type="ECO:0000313" key="13">
    <source>
        <dbReference type="EMBL" id="QNO49621.1"/>
    </source>
</evidence>
<dbReference type="NCBIfam" id="TIGR00933">
    <property type="entry name" value="2a38"/>
    <property type="match status" value="1"/>
</dbReference>
<feature type="transmembrane region" description="Helical" evidence="12">
    <location>
        <begin position="269"/>
        <end position="286"/>
    </location>
</feature>
<feature type="transmembrane region" description="Helical" evidence="12">
    <location>
        <begin position="131"/>
        <end position="150"/>
    </location>
</feature>
<accession>A0A7G9YNN7</accession>
<feature type="transmembrane region" description="Helical" evidence="12">
    <location>
        <begin position="178"/>
        <end position="205"/>
    </location>
</feature>
<evidence type="ECO:0000256" key="11">
    <source>
        <dbReference type="ARBA" id="ARBA00023136"/>
    </source>
</evidence>
<reference evidence="13" key="1">
    <citation type="submission" date="2020-06" db="EMBL/GenBank/DDBJ databases">
        <title>Unique genomic features of the anaerobic methanotrophic archaea.</title>
        <authorList>
            <person name="Chadwick G.L."/>
            <person name="Skennerton C.T."/>
            <person name="Laso-Perez R."/>
            <person name="Leu A.O."/>
            <person name="Speth D.R."/>
            <person name="Yu H."/>
            <person name="Morgan-Lang C."/>
            <person name="Hatzenpichler R."/>
            <person name="Goudeau D."/>
            <person name="Malmstrom R."/>
            <person name="Brazelton W.J."/>
            <person name="Woyke T."/>
            <person name="Hallam S.J."/>
            <person name="Tyson G.W."/>
            <person name="Wegener G."/>
            <person name="Boetius A."/>
            <person name="Orphan V."/>
        </authorList>
    </citation>
    <scope>NUCLEOTIDE SEQUENCE</scope>
</reference>
<feature type="transmembrane region" description="Helical" evidence="12">
    <location>
        <begin position="324"/>
        <end position="352"/>
    </location>
</feature>
<evidence type="ECO:0008006" key="14">
    <source>
        <dbReference type="Google" id="ProtNLM"/>
    </source>
</evidence>
<evidence type="ECO:0000256" key="4">
    <source>
        <dbReference type="ARBA" id="ARBA00022475"/>
    </source>
</evidence>
<comment type="similarity">
    <text evidence="2">Belongs to the TrkH potassium transport family.</text>
</comment>
<dbReference type="Pfam" id="PF02386">
    <property type="entry name" value="TrkH"/>
    <property type="match status" value="1"/>
</dbReference>
<dbReference type="GO" id="GO:0005886">
    <property type="term" value="C:plasma membrane"/>
    <property type="evidence" value="ECO:0007669"/>
    <property type="project" value="UniProtKB-SubCell"/>
</dbReference>
<sequence length="474" mass="52184">MNYTTIIGLIGAVLRFLGMAMLVPLVVALWYNENYNPFVISAVITFIVGIVSGLKTHEIDELPLKESFAIVAIGWFSVALFGSLPYLLSEISPLDALFESMSGFTTTGSTILPVIEDCPKSLLFWRSFTQWLGGMGIIVLFLAILPKLAVAGRDLFRAEVPDPIGDKLRPRLSQTAKILWSVYVGFSAVEVFVLRISGMTFYDALCTTFSTMSTGGFSPHSESIAFFHSSLIECIVIFFMFVAGANFALHYWVLRGGADRLFRDSEFRLYTCIVFCATLLAVLVLWNHHGIDSIRLGLFQVVAIITGTGFTTTDFNSWPDAVRILLFLLMFIGGCAGSTTGGMKVVRVLLLIKYGYRELVRSLHPKAVLPIRLGRQIVPQGVMKSILSFFILYIFIFAVASLILSILGMDIVSATSAAATTLGNVGPGFNMVGPIVHFGAVHPIGKLVLILCMWIGRLEIFTVLVLLIPDFWRK</sequence>
<dbReference type="PANTHER" id="PTHR32024:SF2">
    <property type="entry name" value="TRK SYSTEM POTASSIUM UPTAKE PROTEIN TRKG-RELATED"/>
    <property type="match status" value="1"/>
</dbReference>
<evidence type="ECO:0000256" key="1">
    <source>
        <dbReference type="ARBA" id="ARBA00004429"/>
    </source>
</evidence>
<keyword evidence="3" id="KW-0813">Transport</keyword>
<dbReference type="PANTHER" id="PTHR32024">
    <property type="entry name" value="TRK SYSTEM POTASSIUM UPTAKE PROTEIN TRKG-RELATED"/>
    <property type="match status" value="1"/>
</dbReference>
<feature type="transmembrane region" description="Helical" evidence="12">
    <location>
        <begin position="37"/>
        <end position="56"/>
    </location>
</feature>
<dbReference type="GO" id="GO:0015379">
    <property type="term" value="F:potassium:chloride symporter activity"/>
    <property type="evidence" value="ECO:0007669"/>
    <property type="project" value="InterPro"/>
</dbReference>
<keyword evidence="8" id="KW-0630">Potassium</keyword>
<evidence type="ECO:0000256" key="7">
    <source>
        <dbReference type="ARBA" id="ARBA00022692"/>
    </source>
</evidence>
<proteinExistence type="inferred from homology"/>
<comment type="subcellular location">
    <subcellularLocation>
        <location evidence="1">Cell inner membrane</location>
        <topology evidence="1">Multi-pass membrane protein</topology>
    </subcellularLocation>
</comment>
<evidence type="ECO:0000256" key="6">
    <source>
        <dbReference type="ARBA" id="ARBA00022538"/>
    </source>
</evidence>
<organism evidence="13">
    <name type="scientific">Candidatus Methanogaster sp. ANME-2c ERB4</name>
    <dbReference type="NCBI Taxonomy" id="2759911"/>
    <lineage>
        <taxon>Archaea</taxon>
        <taxon>Methanobacteriati</taxon>
        <taxon>Methanobacteriota</taxon>
        <taxon>Stenosarchaea group</taxon>
        <taxon>Methanomicrobia</taxon>
        <taxon>Methanosarcinales</taxon>
        <taxon>ANME-2 cluster</taxon>
        <taxon>Candidatus Methanogasteraceae</taxon>
        <taxon>Candidatus Methanogaster</taxon>
    </lineage>
</organism>
<dbReference type="PIRSF" id="PIRSF006247">
    <property type="entry name" value="TrkH"/>
    <property type="match status" value="1"/>
</dbReference>
<keyword evidence="7 12" id="KW-0812">Transmembrane</keyword>
<keyword evidence="9 12" id="KW-1133">Transmembrane helix</keyword>
<feature type="transmembrane region" description="Helical" evidence="12">
    <location>
        <begin position="68"/>
        <end position="88"/>
    </location>
</feature>
<keyword evidence="11 12" id="KW-0472">Membrane</keyword>
<evidence type="ECO:0000256" key="12">
    <source>
        <dbReference type="SAM" id="Phobius"/>
    </source>
</evidence>
<keyword evidence="6" id="KW-0633">Potassium transport</keyword>
<feature type="transmembrane region" description="Helical" evidence="12">
    <location>
        <begin position="385"/>
        <end position="407"/>
    </location>
</feature>